<feature type="compositionally biased region" description="Basic and acidic residues" evidence="1">
    <location>
        <begin position="147"/>
        <end position="157"/>
    </location>
</feature>
<protein>
    <submittedName>
        <fullName evidence="4">MICAL-like protein 1</fullName>
    </submittedName>
</protein>
<dbReference type="PROSITE" id="PS51848">
    <property type="entry name" value="BMERB"/>
    <property type="match status" value="1"/>
</dbReference>
<dbReference type="Pfam" id="PF12130">
    <property type="entry name" value="bMERB_dom"/>
    <property type="match status" value="1"/>
</dbReference>
<dbReference type="GeneID" id="106817503"/>
<sequence length="174" mass="20775">MQQTELERKGAEVEQKLRHWDTDSDNTLDMSAHSDIDDDDEGLVEWFELVNTKNRLLRRENELVYMQRQQELEDRHEEVEFQLRRLMEKPEGVQTADDRKLEEALLAELVDIVTSRNQIVETIDADRIREEEEDRSISEMMLKQGMRKAEVEEDTGKKGKKKKKEKKDKKKHKH</sequence>
<dbReference type="Proteomes" id="UP000695022">
    <property type="component" value="Unplaced"/>
</dbReference>
<dbReference type="PANTHER" id="PTHR23167">
    <property type="entry name" value="CALPONIN HOMOLOGY DOMAIN-CONTAINING PROTEIN DDB_G0272472-RELATED"/>
    <property type="match status" value="1"/>
</dbReference>
<evidence type="ECO:0000256" key="1">
    <source>
        <dbReference type="SAM" id="MobiDB-lite"/>
    </source>
</evidence>
<dbReference type="SMART" id="SM01203">
    <property type="entry name" value="DUF3585"/>
    <property type="match status" value="1"/>
</dbReference>
<feature type="region of interest" description="Disordered" evidence="1">
    <location>
        <begin position="1"/>
        <end position="35"/>
    </location>
</feature>
<dbReference type="InterPro" id="IPR050540">
    <property type="entry name" value="F-actin_Monoox_Mical"/>
</dbReference>
<reference evidence="4" key="1">
    <citation type="submission" date="2025-08" db="UniProtKB">
        <authorList>
            <consortium name="RefSeq"/>
        </authorList>
    </citation>
    <scope>IDENTIFICATION</scope>
</reference>
<feature type="compositionally biased region" description="Basic residues" evidence="1">
    <location>
        <begin position="158"/>
        <end position="174"/>
    </location>
</feature>
<evidence type="ECO:0000313" key="4">
    <source>
        <dbReference type="RefSeq" id="XP_014677657.1"/>
    </source>
</evidence>
<keyword evidence="3" id="KW-1185">Reference proteome</keyword>
<accession>A0ABM1EZN6</accession>
<dbReference type="RefSeq" id="XP_014677657.1">
    <property type="nucleotide sequence ID" value="XM_014822171.1"/>
</dbReference>
<evidence type="ECO:0000313" key="3">
    <source>
        <dbReference type="Proteomes" id="UP000695022"/>
    </source>
</evidence>
<feature type="region of interest" description="Disordered" evidence="1">
    <location>
        <begin position="130"/>
        <end position="174"/>
    </location>
</feature>
<proteinExistence type="predicted"/>
<name>A0ABM1EZN6_PRICU</name>
<dbReference type="InterPro" id="IPR022735">
    <property type="entry name" value="bMERB_dom"/>
</dbReference>
<organism evidence="3 4">
    <name type="scientific">Priapulus caudatus</name>
    <name type="common">Priapulid worm</name>
    <dbReference type="NCBI Taxonomy" id="37621"/>
    <lineage>
        <taxon>Eukaryota</taxon>
        <taxon>Metazoa</taxon>
        <taxon>Ecdysozoa</taxon>
        <taxon>Scalidophora</taxon>
        <taxon>Priapulida</taxon>
        <taxon>Priapulimorpha</taxon>
        <taxon>Priapulimorphida</taxon>
        <taxon>Priapulidae</taxon>
        <taxon>Priapulus</taxon>
    </lineage>
</organism>
<feature type="domain" description="BMERB" evidence="2">
    <location>
        <begin position="1"/>
        <end position="139"/>
    </location>
</feature>
<gene>
    <name evidence="4" type="primary">LOC106817503</name>
</gene>
<feature type="compositionally biased region" description="Basic and acidic residues" evidence="1">
    <location>
        <begin position="1"/>
        <end position="22"/>
    </location>
</feature>
<dbReference type="PANTHER" id="PTHR23167:SF90">
    <property type="entry name" value="MICAL-LIKE PROTEIN 1"/>
    <property type="match status" value="1"/>
</dbReference>
<evidence type="ECO:0000259" key="2">
    <source>
        <dbReference type="PROSITE" id="PS51848"/>
    </source>
</evidence>